<feature type="signal peptide" evidence="10">
    <location>
        <begin position="1"/>
        <end position="25"/>
    </location>
</feature>
<dbReference type="Pfam" id="PF02518">
    <property type="entry name" value="HATPase_c"/>
    <property type="match status" value="1"/>
</dbReference>
<evidence type="ECO:0000256" key="8">
    <source>
        <dbReference type="ARBA" id="ARBA00023012"/>
    </source>
</evidence>
<dbReference type="InterPro" id="IPR003594">
    <property type="entry name" value="HATPase_dom"/>
</dbReference>
<evidence type="ECO:0000256" key="4">
    <source>
        <dbReference type="ARBA" id="ARBA00022679"/>
    </source>
</evidence>
<dbReference type="Gene3D" id="3.40.190.10">
    <property type="entry name" value="Periplasmic binding protein-like II"/>
    <property type="match status" value="1"/>
</dbReference>
<dbReference type="SUPFAM" id="SSF47384">
    <property type="entry name" value="Homodimeric domain of signal transducing histidine kinase"/>
    <property type="match status" value="1"/>
</dbReference>
<dbReference type="InterPro" id="IPR036890">
    <property type="entry name" value="HATPase_C_sf"/>
</dbReference>
<evidence type="ECO:0000256" key="9">
    <source>
        <dbReference type="SAM" id="Phobius"/>
    </source>
</evidence>
<evidence type="ECO:0000256" key="1">
    <source>
        <dbReference type="ARBA" id="ARBA00000085"/>
    </source>
</evidence>
<evidence type="ECO:0000256" key="5">
    <source>
        <dbReference type="ARBA" id="ARBA00022741"/>
    </source>
</evidence>
<gene>
    <name evidence="12" type="ORF">ADH67_08640</name>
</gene>
<dbReference type="AlphaFoldDB" id="A0A227KHD2"/>
<accession>A0A227KHD2</accession>
<keyword evidence="13" id="KW-1185">Reference proteome</keyword>
<keyword evidence="9" id="KW-0812">Transmembrane</keyword>
<dbReference type="InterPro" id="IPR003661">
    <property type="entry name" value="HisK_dim/P_dom"/>
</dbReference>
<keyword evidence="9" id="KW-0472">Membrane</keyword>
<reference evidence="13" key="1">
    <citation type="submission" date="2017-05" db="EMBL/GenBank/DDBJ databases">
        <title>Improved OligoMM genomes.</title>
        <authorList>
            <person name="Garzetti D."/>
        </authorList>
    </citation>
    <scope>NUCLEOTIDE SEQUENCE [LARGE SCALE GENOMIC DNA]</scope>
    <source>
        <strain evidence="13">YL45</strain>
    </source>
</reference>
<dbReference type="Gene3D" id="3.30.565.10">
    <property type="entry name" value="Histidine kinase-like ATPase, C-terminal domain"/>
    <property type="match status" value="1"/>
</dbReference>
<feature type="transmembrane region" description="Helical" evidence="9">
    <location>
        <begin position="303"/>
        <end position="326"/>
    </location>
</feature>
<evidence type="ECO:0000259" key="11">
    <source>
        <dbReference type="PROSITE" id="PS50109"/>
    </source>
</evidence>
<keyword evidence="9" id="KW-1133">Transmembrane helix</keyword>
<dbReference type="PRINTS" id="PR00344">
    <property type="entry name" value="BCTRLSENSOR"/>
</dbReference>
<organism evidence="12 13">
    <name type="scientific">Turicimonas muris</name>
    <dbReference type="NCBI Taxonomy" id="1796652"/>
    <lineage>
        <taxon>Bacteria</taxon>
        <taxon>Pseudomonadati</taxon>
        <taxon>Pseudomonadota</taxon>
        <taxon>Betaproteobacteria</taxon>
        <taxon>Burkholderiales</taxon>
        <taxon>Sutterellaceae</taxon>
        <taxon>Turicimonas</taxon>
    </lineage>
</organism>
<dbReference type="InterPro" id="IPR005467">
    <property type="entry name" value="His_kinase_dom"/>
</dbReference>
<evidence type="ECO:0000256" key="6">
    <source>
        <dbReference type="ARBA" id="ARBA00022777"/>
    </source>
</evidence>
<dbReference type="CDD" id="cd00082">
    <property type="entry name" value="HisKA"/>
    <property type="match status" value="1"/>
</dbReference>
<dbReference type="GO" id="GO:0000155">
    <property type="term" value="F:phosphorelay sensor kinase activity"/>
    <property type="evidence" value="ECO:0007669"/>
    <property type="project" value="InterPro"/>
</dbReference>
<feature type="domain" description="Histidine kinase" evidence="11">
    <location>
        <begin position="371"/>
        <end position="587"/>
    </location>
</feature>
<dbReference type="EMBL" id="NHMP01000005">
    <property type="protein sequence ID" value="OXE47220.1"/>
    <property type="molecule type" value="Genomic_DNA"/>
</dbReference>
<dbReference type="SUPFAM" id="SSF53850">
    <property type="entry name" value="Periplasmic binding protein-like II"/>
    <property type="match status" value="1"/>
</dbReference>
<dbReference type="Pfam" id="PF00512">
    <property type="entry name" value="HisKA"/>
    <property type="match status" value="1"/>
</dbReference>
<evidence type="ECO:0000256" key="7">
    <source>
        <dbReference type="ARBA" id="ARBA00022840"/>
    </source>
</evidence>
<dbReference type="InterPro" id="IPR004358">
    <property type="entry name" value="Sig_transdc_His_kin-like_C"/>
</dbReference>
<dbReference type="SMART" id="SM00388">
    <property type="entry name" value="HisKA"/>
    <property type="match status" value="1"/>
</dbReference>
<protein>
    <recommendedName>
        <fullName evidence="2">histidine kinase</fullName>
        <ecNumber evidence="2">2.7.13.3</ecNumber>
    </recommendedName>
</protein>
<keyword evidence="3" id="KW-0597">Phosphoprotein</keyword>
<dbReference type="PROSITE" id="PS50109">
    <property type="entry name" value="HIS_KIN"/>
    <property type="match status" value="1"/>
</dbReference>
<dbReference type="PANTHER" id="PTHR43065">
    <property type="entry name" value="SENSOR HISTIDINE KINASE"/>
    <property type="match status" value="1"/>
</dbReference>
<keyword evidence="10" id="KW-0732">Signal</keyword>
<dbReference type="Gene3D" id="1.10.287.130">
    <property type="match status" value="1"/>
</dbReference>
<name>A0A227KHD2_9BURK</name>
<evidence type="ECO:0000256" key="2">
    <source>
        <dbReference type="ARBA" id="ARBA00012438"/>
    </source>
</evidence>
<dbReference type="PANTHER" id="PTHR43065:SF10">
    <property type="entry name" value="PEROXIDE STRESS-ACTIVATED HISTIDINE KINASE MAK3"/>
    <property type="match status" value="1"/>
</dbReference>
<keyword evidence="6" id="KW-0418">Kinase</keyword>
<dbReference type="InterPro" id="IPR036097">
    <property type="entry name" value="HisK_dim/P_sf"/>
</dbReference>
<keyword evidence="5" id="KW-0547">Nucleotide-binding</keyword>
<dbReference type="Proteomes" id="UP000214610">
    <property type="component" value="Unassembled WGS sequence"/>
</dbReference>
<dbReference type="Pfam" id="PF12974">
    <property type="entry name" value="Phosphonate-bd"/>
    <property type="match status" value="1"/>
</dbReference>
<dbReference type="GO" id="GO:0005524">
    <property type="term" value="F:ATP binding"/>
    <property type="evidence" value="ECO:0007669"/>
    <property type="project" value="UniProtKB-KW"/>
</dbReference>
<feature type="chain" id="PRO_5012714365" description="histidine kinase" evidence="10">
    <location>
        <begin position="26"/>
        <end position="605"/>
    </location>
</feature>
<evidence type="ECO:0000256" key="3">
    <source>
        <dbReference type="ARBA" id="ARBA00022553"/>
    </source>
</evidence>
<evidence type="ECO:0000313" key="12">
    <source>
        <dbReference type="EMBL" id="OXE47220.1"/>
    </source>
</evidence>
<proteinExistence type="predicted"/>
<keyword evidence="8" id="KW-0902">Two-component regulatory system</keyword>
<evidence type="ECO:0000256" key="10">
    <source>
        <dbReference type="SAM" id="SignalP"/>
    </source>
</evidence>
<comment type="caution">
    <text evidence="12">The sequence shown here is derived from an EMBL/GenBank/DDBJ whole genome shotgun (WGS) entry which is preliminary data.</text>
</comment>
<keyword evidence="7" id="KW-0067">ATP-binding</keyword>
<keyword evidence="4" id="KW-0808">Transferase</keyword>
<dbReference type="SMART" id="SM00387">
    <property type="entry name" value="HATPase_c"/>
    <property type="match status" value="1"/>
</dbReference>
<comment type="catalytic activity">
    <reaction evidence="1">
        <text>ATP + protein L-histidine = ADP + protein N-phospho-L-histidine.</text>
        <dbReference type="EC" id="2.7.13.3"/>
    </reaction>
</comment>
<sequence>MEIFMPKILLLLLLPLALLSGPAQATYVVGLGTGAMSSNEQEFFEATKNYLEQKFGTNEIQFMQPVSLTHLKKLIEEKKIEYFISSAGFARSLSQDGVRELLIYAPTKKGTDRNELGSVFLTRQEMTVRTLADLKGKRFTSNNPEAFFSHIVPLAEISYAGYDPKKFFSSVSFLNKNPEDLLQALIDGRTDVVALPGCYWETLSAQNKEIREKVNPVLVSSTSPCTSSTRTFPNWTLSSTKNSDAAFTRKLVTALLEMPFSKGTASWSVQMDLSSIDGLFKELKIGHFSDYRPWTLKEMLQKYSFAVLLFAVFLLGLLSLTLFLYLKLKRRSEQLVATLRAKIKTDRAMKEAEARLMALQKISTIDHMSSMIAHELPQPLGAVQAYAEGLLRAQNKQALDSQTLTEMLIKIIFQTKKVEDIVNSVRNYAKERKLKKTPSKVNGTVAEAIQDFRFAFHCDNLAINFFRSNAEPVCSLSPLEFELAIYNLLKNAKEALEAQNVKNPEITLAVNEDKDSCRIAIADNGSKVSDDELQRIQVSMSSRKSAGLGIGLSIVRSIIQNHGGKFSIKRTELGSGITCEITLPLFKAEHSQEIKPDRTIEAHTK</sequence>
<evidence type="ECO:0000313" key="13">
    <source>
        <dbReference type="Proteomes" id="UP000214610"/>
    </source>
</evidence>
<dbReference type="SUPFAM" id="SSF55874">
    <property type="entry name" value="ATPase domain of HSP90 chaperone/DNA topoisomerase II/histidine kinase"/>
    <property type="match status" value="1"/>
</dbReference>
<dbReference type="EC" id="2.7.13.3" evidence="2"/>